<dbReference type="EMBL" id="DAKRPA010000078">
    <property type="protein sequence ID" value="DAZ99704.1"/>
    <property type="molecule type" value="Genomic_DNA"/>
</dbReference>
<organism evidence="1 2">
    <name type="scientific">Lagenidium giganteum</name>
    <dbReference type="NCBI Taxonomy" id="4803"/>
    <lineage>
        <taxon>Eukaryota</taxon>
        <taxon>Sar</taxon>
        <taxon>Stramenopiles</taxon>
        <taxon>Oomycota</taxon>
        <taxon>Peronosporomycetes</taxon>
        <taxon>Pythiales</taxon>
        <taxon>Pythiaceae</taxon>
    </lineage>
</organism>
<protein>
    <submittedName>
        <fullName evidence="1">Uncharacterized protein</fullName>
    </submittedName>
</protein>
<gene>
    <name evidence="1" type="ORF">N0F65_000882</name>
</gene>
<name>A0AAV2Z4R7_9STRA</name>
<proteinExistence type="predicted"/>
<dbReference type="AlphaFoldDB" id="A0AAV2Z4R7"/>
<evidence type="ECO:0000313" key="2">
    <source>
        <dbReference type="Proteomes" id="UP001146120"/>
    </source>
</evidence>
<reference evidence="1" key="1">
    <citation type="submission" date="2022-11" db="EMBL/GenBank/DDBJ databases">
        <authorList>
            <person name="Morgan W.R."/>
            <person name="Tartar A."/>
        </authorList>
    </citation>
    <scope>NUCLEOTIDE SEQUENCE</scope>
    <source>
        <strain evidence="1">ARSEF 373</strain>
    </source>
</reference>
<evidence type="ECO:0000313" key="1">
    <source>
        <dbReference type="EMBL" id="DAZ99704.1"/>
    </source>
</evidence>
<keyword evidence="2" id="KW-1185">Reference proteome</keyword>
<accession>A0AAV2Z4R7</accession>
<dbReference type="Proteomes" id="UP001146120">
    <property type="component" value="Unassembled WGS sequence"/>
</dbReference>
<comment type="caution">
    <text evidence="1">The sequence shown here is derived from an EMBL/GenBank/DDBJ whole genome shotgun (WGS) entry which is preliminary data.</text>
</comment>
<sequence length="22" mass="2179">MTTVCLLGIASTSAFASSAPSY</sequence>
<reference evidence="1" key="2">
    <citation type="journal article" date="2023" name="Microbiol Resour">
        <title>Decontamination and Annotation of the Draft Genome Sequence of the Oomycete Lagenidium giganteum ARSEF 373.</title>
        <authorList>
            <person name="Morgan W.R."/>
            <person name="Tartar A."/>
        </authorList>
    </citation>
    <scope>NUCLEOTIDE SEQUENCE</scope>
    <source>
        <strain evidence="1">ARSEF 373</strain>
    </source>
</reference>